<dbReference type="Pfam" id="PF03235">
    <property type="entry name" value="GmrSD_N"/>
    <property type="match status" value="1"/>
</dbReference>
<dbReference type="InterPro" id="IPR004919">
    <property type="entry name" value="GmrSD_N"/>
</dbReference>
<dbReference type="RefSeq" id="WP_144044851.1">
    <property type="nucleotide sequence ID" value="NZ_CP041614.1"/>
</dbReference>
<evidence type="ECO:0000259" key="1">
    <source>
        <dbReference type="Pfam" id="PF03235"/>
    </source>
</evidence>
<dbReference type="EMBL" id="CP041614">
    <property type="protein sequence ID" value="QDO82462.1"/>
    <property type="molecule type" value="Genomic_DNA"/>
</dbReference>
<evidence type="ECO:0000313" key="3">
    <source>
        <dbReference type="Proteomes" id="UP000315947"/>
    </source>
</evidence>
<dbReference type="PANTHER" id="PTHR35149">
    <property type="entry name" value="SLL5132 PROTEIN"/>
    <property type="match status" value="1"/>
</dbReference>
<reference evidence="2 3" key="1">
    <citation type="submission" date="2019-07" db="EMBL/GenBank/DDBJ databases">
        <title>Shewanella sp. YLB-06 whole genomic sequence.</title>
        <authorList>
            <person name="Yu L."/>
        </authorList>
    </citation>
    <scope>NUCLEOTIDE SEQUENCE [LARGE SCALE GENOMIC DNA]</scope>
    <source>
        <strain evidence="2 3">YLB-06</strain>
    </source>
</reference>
<evidence type="ECO:0000313" key="2">
    <source>
        <dbReference type="EMBL" id="QDO82462.1"/>
    </source>
</evidence>
<name>A0ABX5WWB4_9GAMM</name>
<keyword evidence="3" id="KW-1185">Reference proteome</keyword>
<gene>
    <name evidence="2" type="ORF">FM037_03395</name>
</gene>
<accession>A0ABX5WWB4</accession>
<organism evidence="2 3">
    <name type="scientific">Shewanella psychropiezotolerans</name>
    <dbReference type="NCBI Taxonomy" id="2593655"/>
    <lineage>
        <taxon>Bacteria</taxon>
        <taxon>Pseudomonadati</taxon>
        <taxon>Pseudomonadota</taxon>
        <taxon>Gammaproteobacteria</taxon>
        <taxon>Alteromonadales</taxon>
        <taxon>Shewanellaceae</taxon>
        <taxon>Shewanella</taxon>
    </lineage>
</organism>
<dbReference type="PANTHER" id="PTHR35149:SF1">
    <property type="entry name" value="DUF5655 DOMAIN-CONTAINING PROTEIN"/>
    <property type="match status" value="1"/>
</dbReference>
<feature type="domain" description="GmrSD restriction endonucleases N-terminal" evidence="1">
    <location>
        <begin position="62"/>
        <end position="271"/>
    </location>
</feature>
<dbReference type="Proteomes" id="UP000315947">
    <property type="component" value="Chromosome"/>
</dbReference>
<sequence>MTGRAISHSMISIENLIEEYQPEFNQVDSAEMQVFLSQLQNIVASNNTLILKTVAELLPLRFFVDDYQRGYKWLKQQVEELLNDIHEFEPGDDSFYCLQPVVVKHHCTETTGLKGRWELIDGQQRMTTVFMILAYLQHDSFSIDYQTRASSSLFLRNYLPLTLESENWDDFLDRQNLEDARETELDNVDNYHFYRAYKTIDCWFSDESRFADDTSKKYWLNKLLQYTKVIWYAAREDNTAIDKLQSIDIFMRINSGKIPLTNAELIKALYLNCVVNTGNRELALLQQSEMAQQWDMVEHGLQGAEFWAFLNPSDCLANSATRIELLFDLISGKPEAAKRPNSEEQDKYFAFNYYNRQLKSCDSTHVRVLKLWHEVKQGYYRLLEWYNDDELYHLVGFLISRNISNIQKLWKLADQKSKSDFAYSLKELIAQELRKYFKSESGTDFLFTQVQYDAKSRSKIISILILFNIGVHRTNRTRLSFKTYRDTSWDIEHIHAQQSQELNDQAQAESWFEDQIKILESDHIPSTIKAKLEEKLHAWHSSNASSEPNCKELRNAYLNALLDVVGEISDEEAHGLDNLCLLSATVNRGIGNEIFSMKRQLIINYEKGNQFIPIATKNVFSKFYCTSVSQMHKWSADDRSSYREALITSFEYFLGKGVLV</sequence>
<proteinExistence type="predicted"/>
<protein>
    <submittedName>
        <fullName evidence="2">DUF262 domain-containing protein</fullName>
    </submittedName>
</protein>